<evidence type="ECO:0000256" key="1">
    <source>
        <dbReference type="ARBA" id="ARBA00022603"/>
    </source>
</evidence>
<reference evidence="4 5" key="1">
    <citation type="submission" date="2018-07" db="EMBL/GenBank/DDBJ databases">
        <title>Genomic Encyclopedia of Type Strains, Phase III (KMG-III): the genomes of soil and plant-associated and newly described type strains.</title>
        <authorList>
            <person name="Whitman W."/>
        </authorList>
    </citation>
    <scope>NUCLEOTIDE SEQUENCE [LARGE SCALE GENOMIC DNA]</scope>
    <source>
        <strain evidence="4 5">CECT 7506</strain>
    </source>
</reference>
<name>A0A368VHK2_9BACL</name>
<dbReference type="Pfam" id="PF01596">
    <property type="entry name" value="Methyltransf_3"/>
    <property type="match status" value="1"/>
</dbReference>
<evidence type="ECO:0000256" key="3">
    <source>
        <dbReference type="ARBA" id="ARBA00022691"/>
    </source>
</evidence>
<dbReference type="Proteomes" id="UP000252415">
    <property type="component" value="Unassembled WGS sequence"/>
</dbReference>
<dbReference type="PANTHER" id="PTHR43167">
    <property type="entry name" value="PUTATIVE (AFU_ORTHOLOGUE AFUA_6G01830)-RELATED"/>
    <property type="match status" value="1"/>
</dbReference>
<dbReference type="GO" id="GO:0032259">
    <property type="term" value="P:methylation"/>
    <property type="evidence" value="ECO:0007669"/>
    <property type="project" value="UniProtKB-KW"/>
</dbReference>
<dbReference type="RefSeq" id="WP_114384089.1">
    <property type="nucleotide sequence ID" value="NZ_QPJD01000028.1"/>
</dbReference>
<dbReference type="InterPro" id="IPR002935">
    <property type="entry name" value="SAM_O-MeTrfase"/>
</dbReference>
<gene>
    <name evidence="4" type="ORF">DFP97_1282</name>
</gene>
<comment type="caution">
    <text evidence="4">The sequence shown here is derived from an EMBL/GenBank/DDBJ whole genome shotgun (WGS) entry which is preliminary data.</text>
</comment>
<dbReference type="AlphaFoldDB" id="A0A368VHK2"/>
<keyword evidence="3" id="KW-0949">S-adenosyl-L-methionine</keyword>
<evidence type="ECO:0000256" key="2">
    <source>
        <dbReference type="ARBA" id="ARBA00022679"/>
    </source>
</evidence>
<keyword evidence="5" id="KW-1185">Reference proteome</keyword>
<protein>
    <submittedName>
        <fullName evidence="4">Putative O-methyltransferase YrrM</fullName>
    </submittedName>
</protein>
<sequence>MKPKNLDDILEKANELNFKMSCDIETGQLLRVLASSKRKGIFLELGTGAGASTTWILDGMDTSSRLISVEMDESIQNIARSVINDERVQFVTVDGGIFIEESKGKKFDFIFADTWPGKFYYLEETLTMVTSGGFYIIDDLNPIDSWTAGHEDKVKNLIRTMRSLEDFQIVELNWSTGLLIATRK</sequence>
<organism evidence="4 5">
    <name type="scientific">Paenibacillus prosopidis</name>
    <dbReference type="NCBI Taxonomy" id="630520"/>
    <lineage>
        <taxon>Bacteria</taxon>
        <taxon>Bacillati</taxon>
        <taxon>Bacillota</taxon>
        <taxon>Bacilli</taxon>
        <taxon>Bacillales</taxon>
        <taxon>Paenibacillaceae</taxon>
        <taxon>Paenibacillus</taxon>
    </lineage>
</organism>
<dbReference type="SUPFAM" id="SSF53335">
    <property type="entry name" value="S-adenosyl-L-methionine-dependent methyltransferases"/>
    <property type="match status" value="1"/>
</dbReference>
<evidence type="ECO:0000313" key="5">
    <source>
        <dbReference type="Proteomes" id="UP000252415"/>
    </source>
</evidence>
<dbReference type="CDD" id="cd02440">
    <property type="entry name" value="AdoMet_MTases"/>
    <property type="match status" value="1"/>
</dbReference>
<dbReference type="GO" id="GO:0008168">
    <property type="term" value="F:methyltransferase activity"/>
    <property type="evidence" value="ECO:0007669"/>
    <property type="project" value="UniProtKB-KW"/>
</dbReference>
<evidence type="ECO:0000313" key="4">
    <source>
        <dbReference type="EMBL" id="RCW40880.1"/>
    </source>
</evidence>
<accession>A0A368VHK2</accession>
<keyword evidence="2 4" id="KW-0808">Transferase</keyword>
<proteinExistence type="predicted"/>
<dbReference type="Gene3D" id="3.40.50.150">
    <property type="entry name" value="Vaccinia Virus protein VP39"/>
    <property type="match status" value="1"/>
</dbReference>
<dbReference type="OrthoDB" id="484536at2"/>
<keyword evidence="1 4" id="KW-0489">Methyltransferase</keyword>
<dbReference type="EMBL" id="QPJD01000028">
    <property type="protein sequence ID" value="RCW40880.1"/>
    <property type="molecule type" value="Genomic_DNA"/>
</dbReference>
<dbReference type="PANTHER" id="PTHR43167:SF1">
    <property type="entry name" value="PUTATIVE (AFU_ORTHOLOGUE AFUA_6G01830)-RELATED"/>
    <property type="match status" value="1"/>
</dbReference>
<dbReference type="InterPro" id="IPR029063">
    <property type="entry name" value="SAM-dependent_MTases_sf"/>
</dbReference>